<evidence type="ECO:0000313" key="1">
    <source>
        <dbReference type="EMBL" id="QRD04293.1"/>
    </source>
</evidence>
<gene>
    <name evidence="1" type="ORF">JI435_420950</name>
</gene>
<accession>A0A7U2I8D7</accession>
<name>A0A7U2I8D7_PHANO</name>
<proteinExistence type="predicted"/>
<protein>
    <submittedName>
        <fullName evidence="1">Uncharacterized protein</fullName>
    </submittedName>
</protein>
<dbReference type="AlphaFoldDB" id="A0A7U2I8D7"/>
<keyword evidence="2" id="KW-1185">Reference proteome</keyword>
<organism evidence="1 2">
    <name type="scientific">Phaeosphaeria nodorum (strain SN15 / ATCC MYA-4574 / FGSC 10173)</name>
    <name type="common">Glume blotch fungus</name>
    <name type="synonym">Parastagonospora nodorum</name>
    <dbReference type="NCBI Taxonomy" id="321614"/>
    <lineage>
        <taxon>Eukaryota</taxon>
        <taxon>Fungi</taxon>
        <taxon>Dikarya</taxon>
        <taxon>Ascomycota</taxon>
        <taxon>Pezizomycotina</taxon>
        <taxon>Dothideomycetes</taxon>
        <taxon>Pleosporomycetidae</taxon>
        <taxon>Pleosporales</taxon>
        <taxon>Pleosporineae</taxon>
        <taxon>Phaeosphaeriaceae</taxon>
        <taxon>Parastagonospora</taxon>
    </lineage>
</organism>
<sequence>MLRKLSGLHTQRRSLDLDWDWILGDAIIGEVVNVVEVVTKTREGFADVVRARGMCRSESFGWSWEAAMRPCTGPDREAVRTLDNVEQMSSS</sequence>
<dbReference type="Proteomes" id="UP000663193">
    <property type="component" value="Chromosome 16"/>
</dbReference>
<reference evidence="2" key="1">
    <citation type="journal article" date="2021" name="BMC Genomics">
        <title>Chromosome-level genome assembly and manually-curated proteome of model necrotroph Parastagonospora nodorum Sn15 reveals a genome-wide trove of candidate effector homologs, and redundancy of virulence-related functions within an accessory chromosome.</title>
        <authorList>
            <person name="Bertazzoni S."/>
            <person name="Jones D.A.B."/>
            <person name="Phan H.T."/>
            <person name="Tan K.-C."/>
            <person name="Hane J.K."/>
        </authorList>
    </citation>
    <scope>NUCLEOTIDE SEQUENCE [LARGE SCALE GENOMIC DNA]</scope>
    <source>
        <strain evidence="2">SN15 / ATCC MYA-4574 / FGSC 10173)</strain>
    </source>
</reference>
<dbReference type="VEuPathDB" id="FungiDB:JI435_420950"/>
<evidence type="ECO:0000313" key="2">
    <source>
        <dbReference type="Proteomes" id="UP000663193"/>
    </source>
</evidence>
<dbReference type="EMBL" id="CP069038">
    <property type="protein sequence ID" value="QRD04293.1"/>
    <property type="molecule type" value="Genomic_DNA"/>
</dbReference>